<reference evidence="10" key="1">
    <citation type="submission" date="2020-10" db="EMBL/GenBank/DDBJ databases">
        <authorList>
            <person name="Gilroy R."/>
        </authorList>
    </citation>
    <scope>NUCLEOTIDE SEQUENCE</scope>
    <source>
        <strain evidence="10">ChiHecec3B27-6122</strain>
    </source>
</reference>
<evidence type="ECO:0000256" key="3">
    <source>
        <dbReference type="ARBA" id="ARBA00022448"/>
    </source>
</evidence>
<name>A0A9D1K8R9_9FIRM</name>
<keyword evidence="6 8" id="KW-1133">Transmembrane helix</keyword>
<feature type="transmembrane region" description="Helical" evidence="8">
    <location>
        <begin position="7"/>
        <end position="27"/>
    </location>
</feature>
<feature type="transmembrane region" description="Helical" evidence="8">
    <location>
        <begin position="102"/>
        <end position="119"/>
    </location>
</feature>
<dbReference type="Proteomes" id="UP000886876">
    <property type="component" value="Unassembled WGS sequence"/>
</dbReference>
<proteinExistence type="inferred from homology"/>
<comment type="caution">
    <text evidence="10">The sequence shown here is derived from an EMBL/GenBank/DDBJ whole genome shotgun (WGS) entry which is preliminary data.</text>
</comment>
<dbReference type="GO" id="GO:0005886">
    <property type="term" value="C:plasma membrane"/>
    <property type="evidence" value="ECO:0007669"/>
    <property type="project" value="UniProtKB-SubCell"/>
</dbReference>
<feature type="transmembrane region" description="Helical" evidence="8">
    <location>
        <begin position="241"/>
        <end position="258"/>
    </location>
</feature>
<comment type="similarity">
    <text evidence="2">Belongs to the EamA transporter family.</text>
</comment>
<dbReference type="AlphaFoldDB" id="A0A9D1K8R9"/>
<dbReference type="EMBL" id="DVJS01000242">
    <property type="protein sequence ID" value="HIS98218.1"/>
    <property type="molecule type" value="Genomic_DNA"/>
</dbReference>
<evidence type="ECO:0000313" key="10">
    <source>
        <dbReference type="EMBL" id="HIS98218.1"/>
    </source>
</evidence>
<feature type="transmembrane region" description="Helical" evidence="8">
    <location>
        <begin position="73"/>
        <end position="90"/>
    </location>
</feature>
<keyword evidence="3" id="KW-0813">Transport</keyword>
<dbReference type="InterPro" id="IPR000620">
    <property type="entry name" value="EamA_dom"/>
</dbReference>
<dbReference type="PANTHER" id="PTHR22911:SF137">
    <property type="entry name" value="SOLUTE CARRIER FAMILY 35 MEMBER G2-RELATED"/>
    <property type="match status" value="1"/>
</dbReference>
<accession>A0A9D1K8R9</accession>
<protein>
    <submittedName>
        <fullName evidence="10">EamA family transporter RarD</fullName>
    </submittedName>
</protein>
<keyword evidence="5 8" id="KW-0812">Transmembrane</keyword>
<keyword evidence="4" id="KW-1003">Cell membrane</keyword>
<evidence type="ECO:0000256" key="8">
    <source>
        <dbReference type="SAM" id="Phobius"/>
    </source>
</evidence>
<gene>
    <name evidence="10" type="primary">rarD</name>
    <name evidence="10" type="ORF">IAD42_09600</name>
</gene>
<keyword evidence="7 8" id="KW-0472">Membrane</keyword>
<evidence type="ECO:0000256" key="4">
    <source>
        <dbReference type="ARBA" id="ARBA00022475"/>
    </source>
</evidence>
<feature type="transmembrane region" description="Helical" evidence="8">
    <location>
        <begin position="267"/>
        <end position="285"/>
    </location>
</feature>
<evidence type="ECO:0000256" key="2">
    <source>
        <dbReference type="ARBA" id="ARBA00007362"/>
    </source>
</evidence>
<evidence type="ECO:0000256" key="7">
    <source>
        <dbReference type="ARBA" id="ARBA00023136"/>
    </source>
</evidence>
<feature type="transmembrane region" description="Helical" evidence="8">
    <location>
        <begin position="207"/>
        <end position="229"/>
    </location>
</feature>
<dbReference type="InterPro" id="IPR037185">
    <property type="entry name" value="EmrE-like"/>
</dbReference>
<dbReference type="InterPro" id="IPR004626">
    <property type="entry name" value="RarD"/>
</dbReference>
<evidence type="ECO:0000256" key="1">
    <source>
        <dbReference type="ARBA" id="ARBA00004651"/>
    </source>
</evidence>
<sequence length="300" mass="33070">MSRTKRSLLALLLCYLIWGLQPLYWNLLGQFDAIFVLCCRIVMSVVFTWLFLICTGRLKELLATFRDRAVMKYLVPAAVFICADWGLYNWAVMNGHVLDVSLGYYMNPIVMFVIGLVLFRERGHLLEYISVGVATLGVLISTVQYGSFPIVAVLCAFSWPLYATVKKAANADPIISIAIETTLLAPFAIIGALVFYRGDGGFASVDLSGAALLLCSGIVAATPMILYTYVVNDLPFKVVGILQYTSSTITFICGILFLNEKATTAKLVMFAFIIAGLVIFTAGSFKRQKDTLPERSELSQ</sequence>
<dbReference type="SUPFAM" id="SSF103481">
    <property type="entry name" value="Multidrug resistance efflux transporter EmrE"/>
    <property type="match status" value="2"/>
</dbReference>
<evidence type="ECO:0000313" key="11">
    <source>
        <dbReference type="Proteomes" id="UP000886876"/>
    </source>
</evidence>
<dbReference type="NCBIfam" id="TIGR00688">
    <property type="entry name" value="rarD"/>
    <property type="match status" value="1"/>
</dbReference>
<evidence type="ECO:0000259" key="9">
    <source>
        <dbReference type="Pfam" id="PF00892"/>
    </source>
</evidence>
<feature type="transmembrane region" description="Helical" evidence="8">
    <location>
        <begin position="33"/>
        <end position="52"/>
    </location>
</feature>
<feature type="domain" description="EamA" evidence="9">
    <location>
        <begin position="150"/>
        <end position="280"/>
    </location>
</feature>
<evidence type="ECO:0000256" key="6">
    <source>
        <dbReference type="ARBA" id="ARBA00022989"/>
    </source>
</evidence>
<feature type="domain" description="EamA" evidence="9">
    <location>
        <begin position="8"/>
        <end position="142"/>
    </location>
</feature>
<comment type="subcellular location">
    <subcellularLocation>
        <location evidence="1">Cell membrane</location>
        <topology evidence="1">Multi-pass membrane protein</topology>
    </subcellularLocation>
</comment>
<feature type="transmembrane region" description="Helical" evidence="8">
    <location>
        <begin position="131"/>
        <end position="162"/>
    </location>
</feature>
<evidence type="ECO:0000256" key="5">
    <source>
        <dbReference type="ARBA" id="ARBA00022692"/>
    </source>
</evidence>
<organism evidence="10 11">
    <name type="scientific">Candidatus Scatomorpha pullistercoris</name>
    <dbReference type="NCBI Taxonomy" id="2840929"/>
    <lineage>
        <taxon>Bacteria</taxon>
        <taxon>Bacillati</taxon>
        <taxon>Bacillota</taxon>
        <taxon>Clostridia</taxon>
        <taxon>Eubacteriales</taxon>
        <taxon>Candidatus Scatomorpha</taxon>
    </lineage>
</organism>
<reference evidence="10" key="2">
    <citation type="journal article" date="2021" name="PeerJ">
        <title>Extensive microbial diversity within the chicken gut microbiome revealed by metagenomics and culture.</title>
        <authorList>
            <person name="Gilroy R."/>
            <person name="Ravi A."/>
            <person name="Getino M."/>
            <person name="Pursley I."/>
            <person name="Horton D.L."/>
            <person name="Alikhan N.F."/>
            <person name="Baker D."/>
            <person name="Gharbi K."/>
            <person name="Hall N."/>
            <person name="Watson M."/>
            <person name="Adriaenssens E.M."/>
            <person name="Foster-Nyarko E."/>
            <person name="Jarju S."/>
            <person name="Secka A."/>
            <person name="Antonio M."/>
            <person name="Oren A."/>
            <person name="Chaudhuri R.R."/>
            <person name="La Ragione R."/>
            <person name="Hildebrand F."/>
            <person name="Pallen M.J."/>
        </authorList>
    </citation>
    <scope>NUCLEOTIDE SEQUENCE</scope>
    <source>
        <strain evidence="10">ChiHecec3B27-6122</strain>
    </source>
</reference>
<dbReference type="PANTHER" id="PTHR22911">
    <property type="entry name" value="ACYL-MALONYL CONDENSING ENZYME-RELATED"/>
    <property type="match status" value="1"/>
</dbReference>
<dbReference type="Pfam" id="PF00892">
    <property type="entry name" value="EamA"/>
    <property type="match status" value="2"/>
</dbReference>
<feature type="transmembrane region" description="Helical" evidence="8">
    <location>
        <begin position="174"/>
        <end position="195"/>
    </location>
</feature>